<dbReference type="Proteomes" id="UP001381693">
    <property type="component" value="Unassembled WGS sequence"/>
</dbReference>
<evidence type="ECO:0000313" key="1">
    <source>
        <dbReference type="EMBL" id="KAK7079739.1"/>
    </source>
</evidence>
<organism evidence="1 2">
    <name type="scientific">Halocaridina rubra</name>
    <name type="common">Hawaiian red shrimp</name>
    <dbReference type="NCBI Taxonomy" id="373956"/>
    <lineage>
        <taxon>Eukaryota</taxon>
        <taxon>Metazoa</taxon>
        <taxon>Ecdysozoa</taxon>
        <taxon>Arthropoda</taxon>
        <taxon>Crustacea</taxon>
        <taxon>Multicrustacea</taxon>
        <taxon>Malacostraca</taxon>
        <taxon>Eumalacostraca</taxon>
        <taxon>Eucarida</taxon>
        <taxon>Decapoda</taxon>
        <taxon>Pleocyemata</taxon>
        <taxon>Caridea</taxon>
        <taxon>Atyoidea</taxon>
        <taxon>Atyidae</taxon>
        <taxon>Halocaridina</taxon>
    </lineage>
</organism>
<accession>A0AAN8XIA0</accession>
<dbReference type="AlphaFoldDB" id="A0AAN8XIA0"/>
<gene>
    <name evidence="1" type="ORF">SK128_006684</name>
</gene>
<feature type="non-terminal residue" evidence="1">
    <location>
        <position position="71"/>
    </location>
</feature>
<dbReference type="EMBL" id="JAXCGZ010006463">
    <property type="protein sequence ID" value="KAK7079739.1"/>
    <property type="molecule type" value="Genomic_DNA"/>
</dbReference>
<name>A0AAN8XIA0_HALRR</name>
<proteinExistence type="predicted"/>
<sequence>MAGIDNSFPSRAGTNSIPRPVCLIHTTHAWVDFRVKMGKLGASRLYVWCMHAFQDHNVGNLQPSVNFLAPI</sequence>
<keyword evidence="2" id="KW-1185">Reference proteome</keyword>
<reference evidence="1 2" key="1">
    <citation type="submission" date="2023-11" db="EMBL/GenBank/DDBJ databases">
        <title>Halocaridina rubra genome assembly.</title>
        <authorList>
            <person name="Smith C."/>
        </authorList>
    </citation>
    <scope>NUCLEOTIDE SEQUENCE [LARGE SCALE GENOMIC DNA]</scope>
    <source>
        <strain evidence="1">EP-1</strain>
        <tissue evidence="1">Whole</tissue>
    </source>
</reference>
<protein>
    <submittedName>
        <fullName evidence="1">Uncharacterized protein</fullName>
    </submittedName>
</protein>
<comment type="caution">
    <text evidence="1">The sequence shown here is derived from an EMBL/GenBank/DDBJ whole genome shotgun (WGS) entry which is preliminary data.</text>
</comment>
<evidence type="ECO:0000313" key="2">
    <source>
        <dbReference type="Proteomes" id="UP001381693"/>
    </source>
</evidence>